<organism evidence="3 4">
    <name type="scientific">Arabidopsis arenosa</name>
    <name type="common">Sand rock-cress</name>
    <name type="synonym">Cardaminopsis arenosa</name>
    <dbReference type="NCBI Taxonomy" id="38785"/>
    <lineage>
        <taxon>Eukaryota</taxon>
        <taxon>Viridiplantae</taxon>
        <taxon>Streptophyta</taxon>
        <taxon>Embryophyta</taxon>
        <taxon>Tracheophyta</taxon>
        <taxon>Spermatophyta</taxon>
        <taxon>Magnoliopsida</taxon>
        <taxon>eudicotyledons</taxon>
        <taxon>Gunneridae</taxon>
        <taxon>Pentapetalae</taxon>
        <taxon>rosids</taxon>
        <taxon>malvids</taxon>
        <taxon>Brassicales</taxon>
        <taxon>Brassicaceae</taxon>
        <taxon>Camelineae</taxon>
        <taxon>Arabidopsis</taxon>
    </lineage>
</organism>
<reference evidence="3" key="1">
    <citation type="submission" date="2021-01" db="EMBL/GenBank/DDBJ databases">
        <authorList>
            <person name="Bezrukov I."/>
        </authorList>
    </citation>
    <scope>NUCLEOTIDE SEQUENCE</scope>
</reference>
<dbReference type="Pfam" id="PF14392">
    <property type="entry name" value="zf-CCHC_4"/>
    <property type="match status" value="1"/>
</dbReference>
<feature type="region of interest" description="Disordered" evidence="1">
    <location>
        <begin position="44"/>
        <end position="68"/>
    </location>
</feature>
<feature type="region of interest" description="Disordered" evidence="1">
    <location>
        <begin position="189"/>
        <end position="215"/>
    </location>
</feature>
<accession>A0A8S1ZP14</accession>
<feature type="domain" description="Zinc knuckle CX2CX4HX4C" evidence="2">
    <location>
        <begin position="2"/>
        <end position="44"/>
    </location>
</feature>
<dbReference type="EMBL" id="LR999452">
    <property type="protein sequence ID" value="CAE5962938.1"/>
    <property type="molecule type" value="Genomic_DNA"/>
</dbReference>
<keyword evidence="4" id="KW-1185">Reference proteome</keyword>
<protein>
    <recommendedName>
        <fullName evidence="2">Zinc knuckle CX2CX4HX4C domain-containing protein</fullName>
    </recommendedName>
</protein>
<dbReference type="AlphaFoldDB" id="A0A8S1ZP14"/>
<name>A0A8S1ZP14_ARAAE</name>
<evidence type="ECO:0000256" key="1">
    <source>
        <dbReference type="SAM" id="MobiDB-lite"/>
    </source>
</evidence>
<feature type="compositionally biased region" description="Acidic residues" evidence="1">
    <location>
        <begin position="50"/>
        <end position="64"/>
    </location>
</feature>
<gene>
    <name evidence="3" type="ORF">AARE701A_LOCUS4553</name>
</gene>
<dbReference type="InterPro" id="IPR025836">
    <property type="entry name" value="Zn_knuckle_CX2CX4HX4C"/>
</dbReference>
<dbReference type="Proteomes" id="UP000682877">
    <property type="component" value="Chromosome 2"/>
</dbReference>
<evidence type="ECO:0000259" key="2">
    <source>
        <dbReference type="Pfam" id="PF14392"/>
    </source>
</evidence>
<evidence type="ECO:0000313" key="4">
    <source>
        <dbReference type="Proteomes" id="UP000682877"/>
    </source>
</evidence>
<evidence type="ECO:0000313" key="3">
    <source>
        <dbReference type="EMBL" id="CAE5962938.1"/>
    </source>
</evidence>
<sequence>MPLRFQRNFQFVDSENTILKFRFERLRNFCTKCGSLKHDAKECSISFDDPPVDDSDDDNDDDGNQPENVIAPAFETDTLQTTTPEVQIPGLQQTKGFTEFIITESDESSLPSAFEDTELTAERLRYLYNKFAKGKEQQDLISPIKKDVAGMVKDSPNNKRKRTDLEAFYQQCEAAEDLTILSQIKKKEKAESAGSCSGNSMDRGAGGPVPPLFPP</sequence>
<proteinExistence type="predicted"/>